<dbReference type="Proteomes" id="UP000334340">
    <property type="component" value="Unassembled WGS sequence"/>
</dbReference>
<comment type="similarity">
    <text evidence="1 5">Belongs to the universal ribosomal protein uL29 family.</text>
</comment>
<evidence type="ECO:0000256" key="1">
    <source>
        <dbReference type="ARBA" id="ARBA00009254"/>
    </source>
</evidence>
<dbReference type="CDD" id="cd00427">
    <property type="entry name" value="Ribosomal_L29_HIP"/>
    <property type="match status" value="1"/>
</dbReference>
<name>A0A564ZGG1_9BACT</name>
<dbReference type="Gene3D" id="1.10.287.310">
    <property type="match status" value="1"/>
</dbReference>
<evidence type="ECO:0000256" key="4">
    <source>
        <dbReference type="ARBA" id="ARBA00035204"/>
    </source>
</evidence>
<dbReference type="NCBIfam" id="TIGR00012">
    <property type="entry name" value="L29"/>
    <property type="match status" value="1"/>
</dbReference>
<dbReference type="InterPro" id="IPR036049">
    <property type="entry name" value="Ribosomal_uL29_sf"/>
</dbReference>
<dbReference type="GO" id="GO:0006412">
    <property type="term" value="P:translation"/>
    <property type="evidence" value="ECO:0007669"/>
    <property type="project" value="UniProtKB-UniRule"/>
</dbReference>
<dbReference type="GO" id="GO:0005840">
    <property type="term" value="C:ribosome"/>
    <property type="evidence" value="ECO:0007669"/>
    <property type="project" value="UniProtKB-KW"/>
</dbReference>
<evidence type="ECO:0000313" key="6">
    <source>
        <dbReference type="EMBL" id="VUZ84409.1"/>
    </source>
</evidence>
<keyword evidence="7" id="KW-1185">Reference proteome</keyword>
<dbReference type="InterPro" id="IPR001854">
    <property type="entry name" value="Ribosomal_uL29"/>
</dbReference>
<evidence type="ECO:0000256" key="3">
    <source>
        <dbReference type="ARBA" id="ARBA00023274"/>
    </source>
</evidence>
<accession>A0A564ZGG1</accession>
<dbReference type="GO" id="GO:0003735">
    <property type="term" value="F:structural constituent of ribosome"/>
    <property type="evidence" value="ECO:0007669"/>
    <property type="project" value="InterPro"/>
</dbReference>
<dbReference type="GO" id="GO:1990904">
    <property type="term" value="C:ribonucleoprotein complex"/>
    <property type="evidence" value="ECO:0007669"/>
    <property type="project" value="UniProtKB-KW"/>
</dbReference>
<sequence length="73" mass="8448">MDAKAFRELGTVEVEQKLHDMRDELFKLRLRASVAQLENPARIRQLRRQIAVGETVRRESLRTQTSSKVESAP</sequence>
<dbReference type="Pfam" id="PF00831">
    <property type="entry name" value="Ribosomal_L29"/>
    <property type="match status" value="1"/>
</dbReference>
<dbReference type="AlphaFoldDB" id="A0A564ZGG1"/>
<keyword evidence="3 5" id="KW-0687">Ribonucleoprotein</keyword>
<proteinExistence type="inferred from homology"/>
<reference evidence="6 7" key="1">
    <citation type="submission" date="2019-07" db="EMBL/GenBank/DDBJ databases">
        <authorList>
            <person name="Cremers G."/>
        </authorList>
    </citation>
    <scope>NUCLEOTIDE SEQUENCE [LARGE SCALE GENOMIC DNA]</scope>
</reference>
<evidence type="ECO:0000313" key="7">
    <source>
        <dbReference type="Proteomes" id="UP000334340"/>
    </source>
</evidence>
<dbReference type="SUPFAM" id="SSF46561">
    <property type="entry name" value="Ribosomal protein L29 (L29p)"/>
    <property type="match status" value="1"/>
</dbReference>
<dbReference type="EMBL" id="CABIKM010000012">
    <property type="protein sequence ID" value="VUZ84409.1"/>
    <property type="molecule type" value="Genomic_DNA"/>
</dbReference>
<gene>
    <name evidence="5" type="primary">rpmC</name>
    <name evidence="6" type="ORF">MELA_00780</name>
</gene>
<dbReference type="HAMAP" id="MF_00374">
    <property type="entry name" value="Ribosomal_uL29"/>
    <property type="match status" value="1"/>
</dbReference>
<protein>
    <recommendedName>
        <fullName evidence="4 5">Large ribosomal subunit protein uL29</fullName>
    </recommendedName>
</protein>
<evidence type="ECO:0000256" key="5">
    <source>
        <dbReference type="HAMAP-Rule" id="MF_00374"/>
    </source>
</evidence>
<evidence type="ECO:0000256" key="2">
    <source>
        <dbReference type="ARBA" id="ARBA00022980"/>
    </source>
</evidence>
<organism evidence="6 7">
    <name type="scientific">Candidatus Methylomirabilis lanthanidiphila</name>
    <dbReference type="NCBI Taxonomy" id="2211376"/>
    <lineage>
        <taxon>Bacteria</taxon>
        <taxon>Candidatus Methylomirabilota</taxon>
        <taxon>Candidatus Methylomirabilia</taxon>
        <taxon>Candidatus Methylomirabilales</taxon>
        <taxon>Candidatus Methylomirabilaceae</taxon>
        <taxon>Candidatus Methylomirabilis</taxon>
    </lineage>
</organism>
<keyword evidence="2 5" id="KW-0689">Ribosomal protein</keyword>